<keyword evidence="2" id="KW-1185">Reference proteome</keyword>
<evidence type="ECO:0000313" key="2">
    <source>
        <dbReference type="Proteomes" id="UP000637578"/>
    </source>
</evidence>
<gene>
    <name evidence="1" type="ORF">GCM10012275_34250</name>
</gene>
<reference evidence="1" key="2">
    <citation type="submission" date="2020-09" db="EMBL/GenBank/DDBJ databases">
        <authorList>
            <person name="Sun Q."/>
            <person name="Zhou Y."/>
        </authorList>
    </citation>
    <scope>NUCLEOTIDE SEQUENCE</scope>
    <source>
        <strain evidence="1">CGMCC 4.5737</strain>
    </source>
</reference>
<name>A0A8J3C9H4_9PSEU</name>
<proteinExistence type="predicted"/>
<protein>
    <submittedName>
        <fullName evidence="1">Uncharacterized protein</fullName>
    </submittedName>
</protein>
<organism evidence="1 2">
    <name type="scientific">Longimycelium tulufanense</name>
    <dbReference type="NCBI Taxonomy" id="907463"/>
    <lineage>
        <taxon>Bacteria</taxon>
        <taxon>Bacillati</taxon>
        <taxon>Actinomycetota</taxon>
        <taxon>Actinomycetes</taxon>
        <taxon>Pseudonocardiales</taxon>
        <taxon>Pseudonocardiaceae</taxon>
        <taxon>Longimycelium</taxon>
    </lineage>
</organism>
<reference evidence="1" key="1">
    <citation type="journal article" date="2014" name="Int. J. Syst. Evol. Microbiol.">
        <title>Complete genome sequence of Corynebacterium casei LMG S-19264T (=DSM 44701T), isolated from a smear-ripened cheese.</title>
        <authorList>
            <consortium name="US DOE Joint Genome Institute (JGI-PGF)"/>
            <person name="Walter F."/>
            <person name="Albersmeier A."/>
            <person name="Kalinowski J."/>
            <person name="Ruckert C."/>
        </authorList>
    </citation>
    <scope>NUCLEOTIDE SEQUENCE</scope>
    <source>
        <strain evidence="1">CGMCC 4.5737</strain>
    </source>
</reference>
<sequence length="69" mass="7178">MMEVHLHISGEPGGATGMALRTIALEEHYATPAFLAGPGRQLTGQFEAARAHPVAAGLTGLVEHLCDTV</sequence>
<accession>A0A8J3C9H4</accession>
<dbReference type="Proteomes" id="UP000637578">
    <property type="component" value="Unassembled WGS sequence"/>
</dbReference>
<comment type="caution">
    <text evidence="1">The sequence shown here is derived from an EMBL/GenBank/DDBJ whole genome shotgun (WGS) entry which is preliminary data.</text>
</comment>
<dbReference type="AlphaFoldDB" id="A0A8J3C9H4"/>
<evidence type="ECO:0000313" key="1">
    <source>
        <dbReference type="EMBL" id="GGM60262.1"/>
    </source>
</evidence>
<dbReference type="EMBL" id="BMMK01000015">
    <property type="protein sequence ID" value="GGM60262.1"/>
    <property type="molecule type" value="Genomic_DNA"/>
</dbReference>